<dbReference type="CDD" id="cd06692">
    <property type="entry name" value="PDZ1_GgSTXBP4-like"/>
    <property type="match status" value="1"/>
</dbReference>
<dbReference type="OrthoDB" id="6022242at2759"/>
<feature type="domain" description="PDZ" evidence="3">
    <location>
        <begin position="27"/>
        <end position="115"/>
    </location>
</feature>
<organism evidence="4 5">
    <name type="scientific">Acanthosepion pharaonis</name>
    <name type="common">Pharaoh cuttlefish</name>
    <name type="synonym">Sepia pharaonis</name>
    <dbReference type="NCBI Taxonomy" id="158019"/>
    <lineage>
        <taxon>Eukaryota</taxon>
        <taxon>Metazoa</taxon>
        <taxon>Spiralia</taxon>
        <taxon>Lophotrochozoa</taxon>
        <taxon>Mollusca</taxon>
        <taxon>Cephalopoda</taxon>
        <taxon>Coleoidea</taxon>
        <taxon>Decapodiformes</taxon>
        <taxon>Sepiida</taxon>
        <taxon>Sepiina</taxon>
        <taxon>Sepiidae</taxon>
        <taxon>Acanthosepion</taxon>
    </lineage>
</organism>
<feature type="compositionally biased region" description="Basic and acidic residues" evidence="2">
    <location>
        <begin position="1"/>
        <end position="12"/>
    </location>
</feature>
<feature type="region of interest" description="Disordered" evidence="2">
    <location>
        <begin position="1"/>
        <end position="25"/>
    </location>
</feature>
<reference evidence="4" key="1">
    <citation type="submission" date="2021-01" db="EMBL/GenBank/DDBJ databases">
        <authorList>
            <person name="Li R."/>
            <person name="Bekaert M."/>
        </authorList>
    </citation>
    <scope>NUCLEOTIDE SEQUENCE</scope>
    <source>
        <strain evidence="4">Farmed</strain>
    </source>
</reference>
<feature type="compositionally biased region" description="Polar residues" evidence="2">
    <location>
        <begin position="333"/>
        <end position="361"/>
    </location>
</feature>
<keyword evidence="5" id="KW-1185">Reference proteome</keyword>
<feature type="region of interest" description="Disordered" evidence="2">
    <location>
        <begin position="473"/>
        <end position="509"/>
    </location>
</feature>
<dbReference type="SUPFAM" id="SSF47473">
    <property type="entry name" value="EF-hand"/>
    <property type="match status" value="1"/>
</dbReference>
<dbReference type="PANTHER" id="PTHR19964">
    <property type="entry name" value="MULTIPLE PDZ DOMAIN PROTEIN"/>
    <property type="match status" value="1"/>
</dbReference>
<feature type="region of interest" description="Disordered" evidence="2">
    <location>
        <begin position="134"/>
        <end position="259"/>
    </location>
</feature>
<dbReference type="AlphaFoldDB" id="A0A812CGI3"/>
<evidence type="ECO:0000256" key="1">
    <source>
        <dbReference type="SAM" id="Coils"/>
    </source>
</evidence>
<feature type="compositionally biased region" description="Polar residues" evidence="2">
    <location>
        <begin position="248"/>
        <end position="257"/>
    </location>
</feature>
<feature type="compositionally biased region" description="Basic and acidic residues" evidence="2">
    <location>
        <begin position="489"/>
        <end position="498"/>
    </location>
</feature>
<feature type="region of interest" description="Disordered" evidence="2">
    <location>
        <begin position="273"/>
        <end position="297"/>
    </location>
</feature>
<evidence type="ECO:0000313" key="4">
    <source>
        <dbReference type="EMBL" id="CAE1269539.1"/>
    </source>
</evidence>
<evidence type="ECO:0000259" key="3">
    <source>
        <dbReference type="PROSITE" id="PS50106"/>
    </source>
</evidence>
<dbReference type="Gene3D" id="2.30.42.10">
    <property type="match status" value="1"/>
</dbReference>
<feature type="compositionally biased region" description="Polar residues" evidence="2">
    <location>
        <begin position="309"/>
        <end position="325"/>
    </location>
</feature>
<name>A0A812CGI3_ACAPH</name>
<evidence type="ECO:0000313" key="5">
    <source>
        <dbReference type="Proteomes" id="UP000597762"/>
    </source>
</evidence>
<dbReference type="PROSITE" id="PS50106">
    <property type="entry name" value="PDZ"/>
    <property type="match status" value="1"/>
</dbReference>
<dbReference type="InterPro" id="IPR011992">
    <property type="entry name" value="EF-hand-dom_pair"/>
</dbReference>
<keyword evidence="1" id="KW-0175">Coiled coil</keyword>
<proteinExistence type="predicted"/>
<feature type="compositionally biased region" description="Pro residues" evidence="2">
    <location>
        <begin position="186"/>
        <end position="198"/>
    </location>
</feature>
<dbReference type="SUPFAM" id="SSF50156">
    <property type="entry name" value="PDZ domain-like"/>
    <property type="match status" value="1"/>
</dbReference>
<sequence length="900" mass="99167">MIMEKGEKKLENRPPPSPTNSKTKRETIQIIYENCSKGIGLQIIGGFCRNGEGNYGIFVKKLLPNGIAKTQGQLKVGDQLLKVNGNSLEKATNERAIEILRRASESNRMELTVTRDEKASLEFVEVFESSSNNSFNNNAYTNVSRNSVPSSPDSIGKYPQTITARANSSSPSPKPSTPTGNSMGSPFPPVDSPRPSPPQQFVSMGTVVPPPSPKRYSKPSSPLTTDVRPSFPLPSNTRATSPLAADTRATSQSTTDAQRMLPVVEEVTRPVPCLKSPDTARATSSYDTPAGTTTSMSANHSVKFSIDIQTPSSSTQQVAPATEDTSPILPKSPTMQQQELPDVTSVGTISPQSTTPQVKASTTPPFTVIEALTTREVTPPFSVTNQEVISPQITSTVKTPQKSPDNIGNGLLDSSWNSDYDFPDNYNQVHKYDKPFTYGIKSPNEISLPRSRVPVCVDYQMYPQPLPKYEGWPGGSFVPEESQEEVEEFQEKETKPENSQENSTTQILSTDSNDHVYAQEGENHCSFNMSEASRVKMKEMTDVWQCLGFQPTPQELAQIRACVTVDENGMVSYDEVIRVAHEVCQVYPNETEEIITQTVDREIEMSPQQKHEMSVLPDSTTLTVDEASQLRMERDVLQIEVEKLRAKIREKEDSCNTAEEELLRIRREAQGAIHESRSLRSKVHLAEEAQKAARNLEQGYGEAIRILEKEIVQLKAQLNRQPLFSCSHLLLLLSLSCWFLSCSTLYFLAVTLTPHSFASLSPFFYPLFCLSFSSPSMPLLSLNPLSLLPYFYHKPISPCYLSLDPHLLSLPLPRPTSPLAASPSTHISSRCLSLDPHLLSLPLPRPTSPLAASPSTHISSPCLSLDPHLLSLPLPRPTSPSATYPLTPPSSSPHCLSLDP</sequence>
<feature type="region of interest" description="Disordered" evidence="2">
    <location>
        <begin position="880"/>
        <end position="900"/>
    </location>
</feature>
<feature type="region of interest" description="Disordered" evidence="2">
    <location>
        <begin position="309"/>
        <end position="361"/>
    </location>
</feature>
<feature type="compositionally biased region" description="Low complexity" evidence="2">
    <location>
        <begin position="134"/>
        <end position="144"/>
    </location>
</feature>
<dbReference type="PANTHER" id="PTHR19964:SF94">
    <property type="entry name" value="SYNTAXIN-BINDING PROTEIN 4-LIKE"/>
    <property type="match status" value="1"/>
</dbReference>
<dbReference type="InterPro" id="IPR001478">
    <property type="entry name" value="PDZ"/>
</dbReference>
<gene>
    <name evidence="4" type="ORF">SPHA_36640</name>
</gene>
<dbReference type="EMBL" id="CAHIKZ030001609">
    <property type="protein sequence ID" value="CAE1269539.1"/>
    <property type="molecule type" value="Genomic_DNA"/>
</dbReference>
<feature type="compositionally biased region" description="Polar residues" evidence="2">
    <location>
        <begin position="499"/>
        <end position="509"/>
    </location>
</feature>
<dbReference type="SMART" id="SM00228">
    <property type="entry name" value="PDZ"/>
    <property type="match status" value="1"/>
</dbReference>
<dbReference type="Proteomes" id="UP000597762">
    <property type="component" value="Unassembled WGS sequence"/>
</dbReference>
<dbReference type="InterPro" id="IPR051342">
    <property type="entry name" value="PDZ_scaffold"/>
</dbReference>
<accession>A0A812CGI3</accession>
<protein>
    <submittedName>
        <fullName evidence="4">STXBP4</fullName>
    </submittedName>
</protein>
<evidence type="ECO:0000256" key="2">
    <source>
        <dbReference type="SAM" id="MobiDB-lite"/>
    </source>
</evidence>
<feature type="coiled-coil region" evidence="1">
    <location>
        <begin position="627"/>
        <end position="675"/>
    </location>
</feature>
<dbReference type="Pfam" id="PF00595">
    <property type="entry name" value="PDZ"/>
    <property type="match status" value="1"/>
</dbReference>
<dbReference type="Gene3D" id="1.10.238.10">
    <property type="entry name" value="EF-hand"/>
    <property type="match status" value="1"/>
</dbReference>
<comment type="caution">
    <text evidence="4">The sequence shown here is derived from an EMBL/GenBank/DDBJ whole genome shotgun (WGS) entry which is preliminary data.</text>
</comment>
<feature type="compositionally biased region" description="Polar residues" evidence="2">
    <location>
        <begin position="281"/>
        <end position="297"/>
    </location>
</feature>
<dbReference type="InterPro" id="IPR036034">
    <property type="entry name" value="PDZ_sf"/>
</dbReference>